<dbReference type="Gene3D" id="3.90.1210.10">
    <property type="entry name" value="Antifreeze-like/N-acetylneuraminic acid synthase C-terminal domain"/>
    <property type="match status" value="1"/>
</dbReference>
<dbReference type="PANTHER" id="PTHR42966:SF1">
    <property type="entry name" value="SIALIC ACID SYNTHASE"/>
    <property type="match status" value="1"/>
</dbReference>
<dbReference type="SUPFAM" id="SSF51269">
    <property type="entry name" value="AFP III-like domain"/>
    <property type="match status" value="1"/>
</dbReference>
<protein>
    <recommendedName>
        <fullName evidence="1">AFP-like domain-containing protein</fullName>
    </recommendedName>
</protein>
<reference evidence="2" key="1">
    <citation type="journal article" date="2015" name="Nature">
        <title>Complex archaea that bridge the gap between prokaryotes and eukaryotes.</title>
        <authorList>
            <person name="Spang A."/>
            <person name="Saw J.H."/>
            <person name="Jorgensen S.L."/>
            <person name="Zaremba-Niedzwiedzka K."/>
            <person name="Martijn J."/>
            <person name="Lind A.E."/>
            <person name="van Eijk R."/>
            <person name="Schleper C."/>
            <person name="Guy L."/>
            <person name="Ettema T.J."/>
        </authorList>
    </citation>
    <scope>NUCLEOTIDE SEQUENCE</scope>
</reference>
<dbReference type="InterPro" id="IPR006190">
    <property type="entry name" value="SAF_AFP_Neu5Ac"/>
</dbReference>
<dbReference type="GO" id="GO:0047444">
    <property type="term" value="F:N-acylneuraminate-9-phosphate synthase activity"/>
    <property type="evidence" value="ECO:0007669"/>
    <property type="project" value="TreeGrafter"/>
</dbReference>
<gene>
    <name evidence="2" type="ORF">LCGC14_1339560</name>
</gene>
<proteinExistence type="predicted"/>
<dbReference type="Gene3D" id="3.20.20.70">
    <property type="entry name" value="Aldolase class I"/>
    <property type="match status" value="1"/>
</dbReference>
<dbReference type="InterPro" id="IPR013974">
    <property type="entry name" value="SAF"/>
</dbReference>
<accession>A0A0F9NGC5</accession>
<evidence type="ECO:0000313" key="2">
    <source>
        <dbReference type="EMBL" id="KKM80472.1"/>
    </source>
</evidence>
<dbReference type="CDD" id="cd11615">
    <property type="entry name" value="SAF_NeuB_like"/>
    <property type="match status" value="1"/>
</dbReference>
<sequence length="350" mass="38805">MTNAVLDGISVGPDYPPYVIAEGGSNHMGDIEECKRLMLMAHDAGAQAFKIQKRDNKTLYTEEFYNSAYNSENAYKSTYGAHRDYLEFSLGQFLELQEYANFLGITFIATPFDLPSVDFLEAIDVPFYKVASGSISNPLLLRKIASIGVPVVASFGGATPEEVERVVLLFADAGTELILLHCVAGYPPRPEELTLETIDLLRETYPDHVVGFSDHDDGISMALVAWAKGARVFEKHITNSHTNKGTDHAFSLEYMGLRSYTGNLHEAGRASPYQKQPLESERDPLHKMRSSVYTTRDIAAGEILTAADLILKSPADGLDGWEYDNLIGRTVREPIKKEEPLSWQKFEGGL</sequence>
<dbReference type="InterPro" id="IPR013785">
    <property type="entry name" value="Aldolase_TIM"/>
</dbReference>
<dbReference type="PROSITE" id="PS50844">
    <property type="entry name" value="AFP_LIKE"/>
    <property type="match status" value="1"/>
</dbReference>
<dbReference type="InterPro" id="IPR051690">
    <property type="entry name" value="PseI-like"/>
</dbReference>
<dbReference type="Pfam" id="PF03102">
    <property type="entry name" value="NeuB"/>
    <property type="match status" value="1"/>
</dbReference>
<dbReference type="PANTHER" id="PTHR42966">
    <property type="entry name" value="N-ACETYLNEURAMINATE SYNTHASE"/>
    <property type="match status" value="1"/>
</dbReference>
<name>A0A0F9NGC5_9ZZZZ</name>
<evidence type="ECO:0000259" key="1">
    <source>
        <dbReference type="PROSITE" id="PS50844"/>
    </source>
</evidence>
<dbReference type="InterPro" id="IPR013132">
    <property type="entry name" value="PseI/NeuA/B-like_N"/>
</dbReference>
<feature type="domain" description="AFP-like" evidence="1">
    <location>
        <begin position="291"/>
        <end position="349"/>
    </location>
</feature>
<dbReference type="GO" id="GO:0016051">
    <property type="term" value="P:carbohydrate biosynthetic process"/>
    <property type="evidence" value="ECO:0007669"/>
    <property type="project" value="InterPro"/>
</dbReference>
<dbReference type="AlphaFoldDB" id="A0A0F9NGC5"/>
<dbReference type="EMBL" id="LAZR01008176">
    <property type="protein sequence ID" value="KKM80472.1"/>
    <property type="molecule type" value="Genomic_DNA"/>
</dbReference>
<organism evidence="2">
    <name type="scientific">marine sediment metagenome</name>
    <dbReference type="NCBI Taxonomy" id="412755"/>
    <lineage>
        <taxon>unclassified sequences</taxon>
        <taxon>metagenomes</taxon>
        <taxon>ecological metagenomes</taxon>
    </lineage>
</organism>
<dbReference type="SMART" id="SM00858">
    <property type="entry name" value="SAF"/>
    <property type="match status" value="1"/>
</dbReference>
<comment type="caution">
    <text evidence="2">The sequence shown here is derived from an EMBL/GenBank/DDBJ whole genome shotgun (WGS) entry which is preliminary data.</text>
</comment>
<dbReference type="InterPro" id="IPR057736">
    <property type="entry name" value="SAF_PseI/NeuA/NeuB"/>
</dbReference>
<dbReference type="Pfam" id="PF08666">
    <property type="entry name" value="SAF"/>
    <property type="match status" value="1"/>
</dbReference>
<dbReference type="SUPFAM" id="SSF51569">
    <property type="entry name" value="Aldolase"/>
    <property type="match status" value="1"/>
</dbReference>
<dbReference type="InterPro" id="IPR036732">
    <property type="entry name" value="AFP_Neu5c_C_sf"/>
</dbReference>